<gene>
    <name evidence="1" type="ORF">HPB47_028453</name>
</gene>
<name>A0AC60PUQ8_IXOPE</name>
<protein>
    <submittedName>
        <fullName evidence="1">Uncharacterized protein</fullName>
    </submittedName>
</protein>
<organism evidence="1 2">
    <name type="scientific">Ixodes persulcatus</name>
    <name type="common">Taiga tick</name>
    <dbReference type="NCBI Taxonomy" id="34615"/>
    <lineage>
        <taxon>Eukaryota</taxon>
        <taxon>Metazoa</taxon>
        <taxon>Ecdysozoa</taxon>
        <taxon>Arthropoda</taxon>
        <taxon>Chelicerata</taxon>
        <taxon>Arachnida</taxon>
        <taxon>Acari</taxon>
        <taxon>Parasitiformes</taxon>
        <taxon>Ixodida</taxon>
        <taxon>Ixodoidea</taxon>
        <taxon>Ixodidae</taxon>
        <taxon>Ixodinae</taxon>
        <taxon>Ixodes</taxon>
    </lineage>
</organism>
<evidence type="ECO:0000313" key="2">
    <source>
        <dbReference type="Proteomes" id="UP000805193"/>
    </source>
</evidence>
<keyword evidence="2" id="KW-1185">Reference proteome</keyword>
<reference evidence="1 2" key="1">
    <citation type="journal article" date="2020" name="Cell">
        <title>Large-Scale Comparative Analyses of Tick Genomes Elucidate Their Genetic Diversity and Vector Capacities.</title>
        <authorList>
            <consortium name="Tick Genome and Microbiome Consortium (TIGMIC)"/>
            <person name="Jia N."/>
            <person name="Wang J."/>
            <person name="Shi W."/>
            <person name="Du L."/>
            <person name="Sun Y."/>
            <person name="Zhan W."/>
            <person name="Jiang J.F."/>
            <person name="Wang Q."/>
            <person name="Zhang B."/>
            <person name="Ji P."/>
            <person name="Bell-Sakyi L."/>
            <person name="Cui X.M."/>
            <person name="Yuan T.T."/>
            <person name="Jiang B.G."/>
            <person name="Yang W.F."/>
            <person name="Lam T.T."/>
            <person name="Chang Q.C."/>
            <person name="Ding S.J."/>
            <person name="Wang X.J."/>
            <person name="Zhu J.G."/>
            <person name="Ruan X.D."/>
            <person name="Zhao L."/>
            <person name="Wei J.T."/>
            <person name="Ye R.Z."/>
            <person name="Que T.C."/>
            <person name="Du C.H."/>
            <person name="Zhou Y.H."/>
            <person name="Cheng J.X."/>
            <person name="Dai P.F."/>
            <person name="Guo W.B."/>
            <person name="Han X.H."/>
            <person name="Huang E.J."/>
            <person name="Li L.F."/>
            <person name="Wei W."/>
            <person name="Gao Y.C."/>
            <person name="Liu J.Z."/>
            <person name="Shao H.Z."/>
            <person name="Wang X."/>
            <person name="Wang C.C."/>
            <person name="Yang T.C."/>
            <person name="Huo Q.B."/>
            <person name="Li W."/>
            <person name="Chen H.Y."/>
            <person name="Chen S.E."/>
            <person name="Zhou L.G."/>
            <person name="Ni X.B."/>
            <person name="Tian J.H."/>
            <person name="Sheng Y."/>
            <person name="Liu T."/>
            <person name="Pan Y.S."/>
            <person name="Xia L.Y."/>
            <person name="Li J."/>
            <person name="Zhao F."/>
            <person name="Cao W.C."/>
        </authorList>
    </citation>
    <scope>NUCLEOTIDE SEQUENCE [LARGE SCALE GENOMIC DNA]</scope>
    <source>
        <strain evidence="1">Iper-2018</strain>
    </source>
</reference>
<sequence>MSDSQAALRRFLAGRVSLKALKVLTQRDRQGFPTVELIWIPGHDEVKGNRCADTEVRACTLRAAPAAASRPGIDSYFIPVPNRYSEIRAYTVARGVNTPRHTKLSTERTRSLGASSRQERSAT</sequence>
<evidence type="ECO:0000313" key="1">
    <source>
        <dbReference type="EMBL" id="KAG0424324.1"/>
    </source>
</evidence>
<dbReference type="EMBL" id="JABSTQ010009986">
    <property type="protein sequence ID" value="KAG0424324.1"/>
    <property type="molecule type" value="Genomic_DNA"/>
</dbReference>
<proteinExistence type="predicted"/>
<accession>A0AC60PUQ8</accession>
<dbReference type="Proteomes" id="UP000805193">
    <property type="component" value="Unassembled WGS sequence"/>
</dbReference>
<comment type="caution">
    <text evidence="1">The sequence shown here is derived from an EMBL/GenBank/DDBJ whole genome shotgun (WGS) entry which is preliminary data.</text>
</comment>